<dbReference type="AlphaFoldDB" id="A0AAI8YID1"/>
<keyword evidence="1" id="KW-0812">Transmembrane</keyword>
<protein>
    <submittedName>
        <fullName evidence="2">Uu.00g133950.m01.CDS01</fullName>
    </submittedName>
</protein>
<dbReference type="Proteomes" id="UP001295740">
    <property type="component" value="Unassembled WGS sequence"/>
</dbReference>
<evidence type="ECO:0000313" key="2">
    <source>
        <dbReference type="EMBL" id="CAJ2508369.1"/>
    </source>
</evidence>
<comment type="caution">
    <text evidence="2">The sequence shown here is derived from an EMBL/GenBank/DDBJ whole genome shotgun (WGS) entry which is preliminary data.</text>
</comment>
<gene>
    <name evidence="2" type="ORF">KHLLAP_LOCUS8837</name>
</gene>
<keyword evidence="1" id="KW-0472">Membrane</keyword>
<accession>A0AAI8YID1</accession>
<keyword evidence="3" id="KW-1185">Reference proteome</keyword>
<reference evidence="2" key="1">
    <citation type="submission" date="2023-10" db="EMBL/GenBank/DDBJ databases">
        <authorList>
            <person name="Hackl T."/>
        </authorList>
    </citation>
    <scope>NUCLEOTIDE SEQUENCE</scope>
</reference>
<feature type="transmembrane region" description="Helical" evidence="1">
    <location>
        <begin position="62"/>
        <end position="85"/>
    </location>
</feature>
<evidence type="ECO:0000313" key="3">
    <source>
        <dbReference type="Proteomes" id="UP001295740"/>
    </source>
</evidence>
<proteinExistence type="predicted"/>
<name>A0AAI8YID1_9PEZI</name>
<dbReference type="EMBL" id="CAUWAG010000011">
    <property type="protein sequence ID" value="CAJ2508369.1"/>
    <property type="molecule type" value="Genomic_DNA"/>
</dbReference>
<organism evidence="2 3">
    <name type="scientific">Anthostomella pinea</name>
    <dbReference type="NCBI Taxonomy" id="933095"/>
    <lineage>
        <taxon>Eukaryota</taxon>
        <taxon>Fungi</taxon>
        <taxon>Dikarya</taxon>
        <taxon>Ascomycota</taxon>
        <taxon>Pezizomycotina</taxon>
        <taxon>Sordariomycetes</taxon>
        <taxon>Xylariomycetidae</taxon>
        <taxon>Xylariales</taxon>
        <taxon>Xylariaceae</taxon>
        <taxon>Anthostomella</taxon>
    </lineage>
</organism>
<keyword evidence="1" id="KW-1133">Transmembrane helix</keyword>
<sequence length="107" mass="11209">MALDCDQTAGNLGRLLALGITVAIVSADRGAIFLPERAVMGVDISLNDLGARHDGELDHQDLALLLLVLAPALLGLAGGGVGCLARRYQLVNGLRKKPEKEEAVRSP</sequence>
<evidence type="ECO:0000256" key="1">
    <source>
        <dbReference type="SAM" id="Phobius"/>
    </source>
</evidence>